<accession>A0A7I8IU99</accession>
<dbReference type="EMBL" id="CACRZD030000006">
    <property type="protein sequence ID" value="CAA6661358.1"/>
    <property type="molecule type" value="Genomic_DNA"/>
</dbReference>
<gene>
    <name evidence="1" type="ORF">SI7747_06007754</name>
</gene>
<organism evidence="1">
    <name type="scientific">Spirodela intermedia</name>
    <name type="common">Intermediate duckweed</name>
    <dbReference type="NCBI Taxonomy" id="51605"/>
    <lineage>
        <taxon>Eukaryota</taxon>
        <taxon>Viridiplantae</taxon>
        <taxon>Streptophyta</taxon>
        <taxon>Embryophyta</taxon>
        <taxon>Tracheophyta</taxon>
        <taxon>Spermatophyta</taxon>
        <taxon>Magnoliopsida</taxon>
        <taxon>Liliopsida</taxon>
        <taxon>Araceae</taxon>
        <taxon>Lemnoideae</taxon>
        <taxon>Spirodela</taxon>
    </lineage>
</organism>
<proteinExistence type="predicted"/>
<dbReference type="AlphaFoldDB" id="A0A7I8IU99"/>
<sequence length="44" mass="5313">MNSYFQWYHIDDNLCMEYAEMRLGGQPITSWVDLASRLRNKYVP</sequence>
<reference evidence="1 2" key="1">
    <citation type="submission" date="2019-12" db="EMBL/GenBank/DDBJ databases">
        <authorList>
            <person name="Scholz U."/>
            <person name="Mascher M."/>
            <person name="Fiebig A."/>
        </authorList>
    </citation>
    <scope>NUCLEOTIDE SEQUENCE</scope>
</reference>
<dbReference type="Proteomes" id="UP001189122">
    <property type="component" value="Unassembled WGS sequence"/>
</dbReference>
<name>A0A7I8IU99_SPIIN</name>
<keyword evidence="2" id="KW-1185">Reference proteome</keyword>
<evidence type="ECO:0000313" key="1">
    <source>
        <dbReference type="EMBL" id="CAA2621672.1"/>
    </source>
</evidence>
<evidence type="ECO:0000313" key="2">
    <source>
        <dbReference type="Proteomes" id="UP001189122"/>
    </source>
</evidence>
<protein>
    <submittedName>
        <fullName evidence="1">Uncharacterized protein</fullName>
    </submittedName>
</protein>
<dbReference type="EMBL" id="LR743593">
    <property type="protein sequence ID" value="CAA2621672.1"/>
    <property type="molecule type" value="Genomic_DNA"/>
</dbReference>